<sequence length="166" mass="18400">MIFKVKDMRASGELHSILSLPITRGDYGRGLSAGGQDSGQGKEEIPFRQRAVTSHFPTPVSQKALTPNVALYSVCTVETGHQPLDGQCVRWKTWTYMDSLSPSKLKICIHGLVYELNLPGGAGILRCATRCDKISRKSPDPDQTPEPRSSQKITAFSKRDHRHDHD</sequence>
<feature type="region of interest" description="Disordered" evidence="1">
    <location>
        <begin position="135"/>
        <end position="166"/>
    </location>
</feature>
<organism evidence="3">
    <name type="scientific">Gibberella zeae</name>
    <name type="common">Wheat head blight fungus</name>
    <name type="synonym">Fusarium graminearum</name>
    <dbReference type="NCBI Taxonomy" id="5518"/>
    <lineage>
        <taxon>Eukaryota</taxon>
        <taxon>Fungi</taxon>
        <taxon>Dikarya</taxon>
        <taxon>Ascomycota</taxon>
        <taxon>Pezizomycotina</taxon>
        <taxon>Sordariomycetes</taxon>
        <taxon>Hypocreomycetidae</taxon>
        <taxon>Hypocreales</taxon>
        <taxon>Nectriaceae</taxon>
        <taxon>Fusarium</taxon>
    </lineage>
</organism>
<evidence type="ECO:0000313" key="2">
    <source>
        <dbReference type="EMBL" id="CAG1986351.1"/>
    </source>
</evidence>
<name>A0A4E9EFB7_GIBZA</name>
<dbReference type="EMBL" id="CAAKMV010000152">
    <property type="protein sequence ID" value="VIO61572.1"/>
    <property type="molecule type" value="Genomic_DNA"/>
</dbReference>
<dbReference type="AlphaFoldDB" id="A0A4E9EFB7"/>
<reference evidence="2" key="2">
    <citation type="submission" date="2021-03" db="EMBL/GenBank/DDBJ databases">
        <authorList>
            <person name="Alouane T."/>
            <person name="Langin T."/>
            <person name="Bonhomme L."/>
        </authorList>
    </citation>
    <scope>NUCLEOTIDE SEQUENCE</scope>
    <source>
        <strain evidence="2">MDC_Fg202</strain>
    </source>
</reference>
<proteinExistence type="predicted"/>
<evidence type="ECO:0000256" key="1">
    <source>
        <dbReference type="SAM" id="MobiDB-lite"/>
    </source>
</evidence>
<gene>
    <name evidence="3" type="ORF">FUG_LOCUS431704</name>
    <name evidence="2" type="ORF">MDCFG202_LOCUS278260</name>
</gene>
<dbReference type="EMBL" id="CAJPIJ010000136">
    <property type="protein sequence ID" value="CAG1986351.1"/>
    <property type="molecule type" value="Genomic_DNA"/>
</dbReference>
<evidence type="ECO:0000313" key="3">
    <source>
        <dbReference type="EMBL" id="VIO61572.1"/>
    </source>
</evidence>
<accession>A0A4E9EFB7</accession>
<dbReference type="Proteomes" id="UP000746612">
    <property type="component" value="Unassembled WGS sequence"/>
</dbReference>
<protein>
    <submittedName>
        <fullName evidence="3">Uncharacterized protein</fullName>
    </submittedName>
</protein>
<reference evidence="3" key="1">
    <citation type="submission" date="2019-04" db="EMBL/GenBank/DDBJ databases">
        <authorList>
            <person name="Melise S."/>
            <person name="Noan J."/>
            <person name="Okalmin O."/>
        </authorList>
    </citation>
    <scope>NUCLEOTIDE SEQUENCE</scope>
    <source>
        <strain evidence="3">FN9</strain>
    </source>
</reference>